<dbReference type="AlphaFoldDB" id="A0A923LH11"/>
<protein>
    <recommendedName>
        <fullName evidence="7 8">Aspartate--ammonia ligase</fullName>
        <ecNumber evidence="7 8">6.3.1.1</ecNumber>
    </recommendedName>
    <alternativeName>
        <fullName evidence="7">Asparagine synthetase A</fullName>
    </alternativeName>
</protein>
<keyword evidence="5 7" id="KW-0067">ATP-binding</keyword>
<proteinExistence type="inferred from homology"/>
<dbReference type="InterPro" id="IPR006195">
    <property type="entry name" value="aa-tRNA-synth_II"/>
</dbReference>
<dbReference type="GO" id="GO:0005829">
    <property type="term" value="C:cytosol"/>
    <property type="evidence" value="ECO:0007669"/>
    <property type="project" value="TreeGrafter"/>
</dbReference>
<evidence type="ECO:0000256" key="5">
    <source>
        <dbReference type="ARBA" id="ARBA00022840"/>
    </source>
</evidence>
<sequence>MEQLRIPNSYHSPLTIRETEVAIKEIKDHFERALAKSLHLTRVSAPLFVKPESGMNDNLNGIERPVSFGIKEQDEAAAEIVHSLAKWKRYALKHYDFHSGEGLYTDMSAIRRDEETDNIHSLYVDQWDWEKIISKEERNTETLEYTVRKVYSALKDTEEFISRRYNYIESWLPDDIFFITSQELEDMFPEDTPKEREHRIAKAKGAVFISQIGKELASGEKHDGRAPDYDDWELNGDIIVYYPVLDIGLELSSMGIRVDEGALKKQLKLANCEERASLPFQKALLNGELPYTVGGGIGQSRICMYYLRKAHIGEVQSSIWPEEIVEQALANGIQLL</sequence>
<comment type="catalytic activity">
    <reaction evidence="7">
        <text>L-aspartate + NH4(+) + ATP = L-asparagine + AMP + diphosphate + H(+)</text>
        <dbReference type="Rhea" id="RHEA:11372"/>
        <dbReference type="ChEBI" id="CHEBI:15378"/>
        <dbReference type="ChEBI" id="CHEBI:28938"/>
        <dbReference type="ChEBI" id="CHEBI:29991"/>
        <dbReference type="ChEBI" id="CHEBI:30616"/>
        <dbReference type="ChEBI" id="CHEBI:33019"/>
        <dbReference type="ChEBI" id="CHEBI:58048"/>
        <dbReference type="ChEBI" id="CHEBI:456215"/>
        <dbReference type="EC" id="6.3.1.1"/>
    </reaction>
</comment>
<dbReference type="GO" id="GO:0005524">
    <property type="term" value="F:ATP binding"/>
    <property type="evidence" value="ECO:0007669"/>
    <property type="project" value="UniProtKB-UniRule"/>
</dbReference>
<comment type="similarity">
    <text evidence="7">Belongs to the class-II aminoacyl-tRNA synthetase family. AsnA subfamily.</text>
</comment>
<evidence type="ECO:0000256" key="1">
    <source>
        <dbReference type="ARBA" id="ARBA00022490"/>
    </source>
</evidence>
<evidence type="ECO:0000256" key="4">
    <source>
        <dbReference type="ARBA" id="ARBA00022741"/>
    </source>
</evidence>
<dbReference type="InterPro" id="IPR004618">
    <property type="entry name" value="AsnA"/>
</dbReference>
<dbReference type="PROSITE" id="PS50862">
    <property type="entry name" value="AA_TRNA_LIGASE_II"/>
    <property type="match status" value="1"/>
</dbReference>
<evidence type="ECO:0000256" key="8">
    <source>
        <dbReference type="NCBIfam" id="TIGR00669"/>
    </source>
</evidence>
<evidence type="ECO:0000259" key="9">
    <source>
        <dbReference type="PROSITE" id="PS50862"/>
    </source>
</evidence>
<dbReference type="InterPro" id="IPR045864">
    <property type="entry name" value="aa-tRNA-synth_II/BPL/LPL"/>
</dbReference>
<dbReference type="Gene3D" id="3.30.930.10">
    <property type="entry name" value="Bira Bifunctional Protein, Domain 2"/>
    <property type="match status" value="1"/>
</dbReference>
<dbReference type="GO" id="GO:0004071">
    <property type="term" value="F:aspartate-ammonia ligase activity"/>
    <property type="evidence" value="ECO:0007669"/>
    <property type="project" value="UniProtKB-UniRule"/>
</dbReference>
<keyword evidence="3 7" id="KW-0028">Amino-acid biosynthesis</keyword>
<dbReference type="PANTHER" id="PTHR30073:SF5">
    <property type="entry name" value="ASPARTATE--AMMONIA LIGASE"/>
    <property type="match status" value="1"/>
</dbReference>
<evidence type="ECO:0000256" key="2">
    <source>
        <dbReference type="ARBA" id="ARBA00022598"/>
    </source>
</evidence>
<evidence type="ECO:0000256" key="7">
    <source>
        <dbReference type="HAMAP-Rule" id="MF_00555"/>
    </source>
</evidence>
<comment type="subcellular location">
    <subcellularLocation>
        <location evidence="7">Cytoplasm</location>
    </subcellularLocation>
</comment>
<dbReference type="PIRSF" id="PIRSF001555">
    <property type="entry name" value="Asp_ammon_ligase"/>
    <property type="match status" value="1"/>
</dbReference>
<keyword evidence="11" id="KW-1185">Reference proteome</keyword>
<evidence type="ECO:0000256" key="3">
    <source>
        <dbReference type="ARBA" id="ARBA00022605"/>
    </source>
</evidence>
<dbReference type="HAMAP" id="MF_00555">
    <property type="entry name" value="AsnA"/>
    <property type="match status" value="1"/>
</dbReference>
<dbReference type="GO" id="GO:0016740">
    <property type="term" value="F:transferase activity"/>
    <property type="evidence" value="ECO:0007669"/>
    <property type="project" value="UniProtKB-ARBA"/>
</dbReference>
<dbReference type="NCBIfam" id="TIGR00669">
    <property type="entry name" value="asnA"/>
    <property type="match status" value="1"/>
</dbReference>
<evidence type="ECO:0000313" key="11">
    <source>
        <dbReference type="Proteomes" id="UP000652477"/>
    </source>
</evidence>
<keyword evidence="6 7" id="KW-0061">Asparagine biosynthesis</keyword>
<organism evidence="10 11">
    <name type="scientific">Mediterraneibacter hominis</name>
    <dbReference type="NCBI Taxonomy" id="2763054"/>
    <lineage>
        <taxon>Bacteria</taxon>
        <taxon>Bacillati</taxon>
        <taxon>Bacillota</taxon>
        <taxon>Clostridia</taxon>
        <taxon>Lachnospirales</taxon>
        <taxon>Lachnospiraceae</taxon>
        <taxon>Mediterraneibacter</taxon>
    </lineage>
</organism>
<feature type="domain" description="Aminoacyl-transfer RNA synthetases class-II family profile" evidence="9">
    <location>
        <begin position="112"/>
        <end position="321"/>
    </location>
</feature>
<evidence type="ECO:0000313" key="10">
    <source>
        <dbReference type="EMBL" id="MBC5688612.1"/>
    </source>
</evidence>
<reference evidence="10" key="1">
    <citation type="submission" date="2020-08" db="EMBL/GenBank/DDBJ databases">
        <title>Genome public.</title>
        <authorList>
            <person name="Liu C."/>
            <person name="Sun Q."/>
        </authorList>
    </citation>
    <scope>NUCLEOTIDE SEQUENCE</scope>
    <source>
        <strain evidence="10">NSJ-55</strain>
    </source>
</reference>
<comment type="caution">
    <text evidence="10">The sequence shown here is derived from an EMBL/GenBank/DDBJ whole genome shotgun (WGS) entry which is preliminary data.</text>
</comment>
<keyword evidence="4 7" id="KW-0547">Nucleotide-binding</keyword>
<keyword evidence="1 7" id="KW-0963">Cytoplasm</keyword>
<dbReference type="RefSeq" id="WP_186875216.1">
    <property type="nucleotide sequence ID" value="NZ_JACOPF010000001.1"/>
</dbReference>
<dbReference type="EC" id="6.3.1.1" evidence="7 8"/>
<dbReference type="SUPFAM" id="SSF55681">
    <property type="entry name" value="Class II aaRS and biotin synthetases"/>
    <property type="match status" value="1"/>
</dbReference>
<dbReference type="GO" id="GO:0140096">
    <property type="term" value="F:catalytic activity, acting on a protein"/>
    <property type="evidence" value="ECO:0007669"/>
    <property type="project" value="UniProtKB-ARBA"/>
</dbReference>
<comment type="pathway">
    <text evidence="7">Amino-acid biosynthesis; L-asparagine biosynthesis; L-asparagine from L-aspartate (ammonia route): step 1/1.</text>
</comment>
<gene>
    <name evidence="7" type="primary">asnA</name>
    <name evidence="10" type="ORF">H8S37_06670</name>
</gene>
<dbReference type="GO" id="GO:0070981">
    <property type="term" value="P:L-asparagine biosynthetic process"/>
    <property type="evidence" value="ECO:0007669"/>
    <property type="project" value="UniProtKB-UniRule"/>
</dbReference>
<dbReference type="Pfam" id="PF03590">
    <property type="entry name" value="AsnA"/>
    <property type="match status" value="1"/>
</dbReference>
<name>A0A923LH11_9FIRM</name>
<evidence type="ECO:0000256" key="6">
    <source>
        <dbReference type="ARBA" id="ARBA00022888"/>
    </source>
</evidence>
<dbReference type="Proteomes" id="UP000652477">
    <property type="component" value="Unassembled WGS sequence"/>
</dbReference>
<dbReference type="PANTHER" id="PTHR30073">
    <property type="entry name" value="ASPARTATE--AMMONIA LIGASE"/>
    <property type="match status" value="1"/>
</dbReference>
<accession>A0A923LH11</accession>
<dbReference type="EMBL" id="JACOPF010000001">
    <property type="protein sequence ID" value="MBC5688612.1"/>
    <property type="molecule type" value="Genomic_DNA"/>
</dbReference>
<keyword evidence="2 7" id="KW-0436">Ligase</keyword>